<dbReference type="InterPro" id="IPR016073">
    <property type="entry name" value="Skp1_comp_POZ"/>
</dbReference>
<dbReference type="SUPFAM" id="SSF54695">
    <property type="entry name" value="POZ domain"/>
    <property type="match status" value="1"/>
</dbReference>
<sequence length="163" mass="18585">MTSSMMKMVTLRSHDGEEFDIPINVAAQSKLIKNMLDDDVGDPRKVVPLDNVNSVTLAKVIEYCKKHAEATTGIAANNVGGAEELKEWDAEFLKLDNDLLSKILVAANYMDIKNLFDLSCQTIADKIKNKSLEELRQIFKVQNDFTPEEEEEIRKEYQWAFRD</sequence>
<dbReference type="EMBL" id="JAWXYG010000011">
    <property type="protein sequence ID" value="KAK4259780.1"/>
    <property type="molecule type" value="Genomic_DNA"/>
</dbReference>
<dbReference type="SMART" id="SM00512">
    <property type="entry name" value="Skp1"/>
    <property type="match status" value="1"/>
</dbReference>
<dbReference type="InterPro" id="IPR001232">
    <property type="entry name" value="SKP1-like"/>
</dbReference>
<comment type="caution">
    <text evidence="7">The sequence shown here is derived from an EMBL/GenBank/DDBJ whole genome shotgun (WGS) entry which is preliminary data.</text>
</comment>
<evidence type="ECO:0000256" key="4">
    <source>
        <dbReference type="PIRNR" id="PIRNR028729"/>
    </source>
</evidence>
<keyword evidence="3 4" id="KW-0833">Ubl conjugation pathway</keyword>
<dbReference type="InterPro" id="IPR016897">
    <property type="entry name" value="SKP1"/>
</dbReference>
<proteinExistence type="inferred from homology"/>
<dbReference type="PANTHER" id="PTHR11165">
    <property type="entry name" value="SKP1"/>
    <property type="match status" value="1"/>
</dbReference>
<reference evidence="7" key="1">
    <citation type="submission" date="2023-10" db="EMBL/GenBank/DDBJ databases">
        <title>Chromosome-level genome of the transformable northern wattle, Acacia crassicarpa.</title>
        <authorList>
            <person name="Massaro I."/>
            <person name="Sinha N.R."/>
            <person name="Poethig S."/>
            <person name="Leichty A.R."/>
        </authorList>
    </citation>
    <scope>NUCLEOTIDE SEQUENCE</scope>
    <source>
        <strain evidence="7">Acra3RX</strain>
        <tissue evidence="7">Leaf</tissue>
    </source>
</reference>
<feature type="domain" description="SKP1 component POZ" evidence="6">
    <location>
        <begin position="7"/>
        <end position="68"/>
    </location>
</feature>
<dbReference type="FunFam" id="3.30.710.10:FF:000026">
    <property type="entry name" value="E3 ubiquitin ligase complex SCF subunit"/>
    <property type="match status" value="1"/>
</dbReference>
<dbReference type="SUPFAM" id="SSF81382">
    <property type="entry name" value="Skp1 dimerisation domain-like"/>
    <property type="match status" value="1"/>
</dbReference>
<evidence type="ECO:0000256" key="2">
    <source>
        <dbReference type="ARBA" id="ARBA00009993"/>
    </source>
</evidence>
<dbReference type="GO" id="GO:0009867">
    <property type="term" value="P:jasmonic acid mediated signaling pathway"/>
    <property type="evidence" value="ECO:0007669"/>
    <property type="project" value="UniProtKB-ARBA"/>
</dbReference>
<dbReference type="InterPro" id="IPR036296">
    <property type="entry name" value="SKP1-like_dim_sf"/>
</dbReference>
<dbReference type="InterPro" id="IPR011333">
    <property type="entry name" value="SKP1/BTB/POZ_sf"/>
</dbReference>
<dbReference type="GO" id="GO:0006511">
    <property type="term" value="P:ubiquitin-dependent protein catabolic process"/>
    <property type="evidence" value="ECO:0007669"/>
    <property type="project" value="InterPro"/>
</dbReference>
<protein>
    <recommendedName>
        <fullName evidence="4">SKP1-like protein</fullName>
    </recommendedName>
</protein>
<dbReference type="CDD" id="cd18322">
    <property type="entry name" value="BTB_POZ_SKP1"/>
    <property type="match status" value="1"/>
</dbReference>
<dbReference type="InterPro" id="IPR016072">
    <property type="entry name" value="Skp1_comp_dimer"/>
</dbReference>
<evidence type="ECO:0000313" key="7">
    <source>
        <dbReference type="EMBL" id="KAK4259780.1"/>
    </source>
</evidence>
<dbReference type="Proteomes" id="UP001293593">
    <property type="component" value="Unassembled WGS sequence"/>
</dbReference>
<dbReference type="Pfam" id="PF03931">
    <property type="entry name" value="Skp1_POZ"/>
    <property type="match status" value="1"/>
</dbReference>
<comment type="pathway">
    <text evidence="1 4">Protein modification; protein ubiquitination.</text>
</comment>
<evidence type="ECO:0000256" key="1">
    <source>
        <dbReference type="ARBA" id="ARBA00004906"/>
    </source>
</evidence>
<dbReference type="Gene3D" id="3.30.710.10">
    <property type="entry name" value="Potassium Channel Kv1.1, Chain A"/>
    <property type="match status" value="1"/>
</dbReference>
<dbReference type="Pfam" id="PF01466">
    <property type="entry name" value="Skp1"/>
    <property type="match status" value="1"/>
</dbReference>
<organism evidence="7 8">
    <name type="scientific">Acacia crassicarpa</name>
    <name type="common">northern wattle</name>
    <dbReference type="NCBI Taxonomy" id="499986"/>
    <lineage>
        <taxon>Eukaryota</taxon>
        <taxon>Viridiplantae</taxon>
        <taxon>Streptophyta</taxon>
        <taxon>Embryophyta</taxon>
        <taxon>Tracheophyta</taxon>
        <taxon>Spermatophyta</taxon>
        <taxon>Magnoliopsida</taxon>
        <taxon>eudicotyledons</taxon>
        <taxon>Gunneridae</taxon>
        <taxon>Pentapetalae</taxon>
        <taxon>rosids</taxon>
        <taxon>fabids</taxon>
        <taxon>Fabales</taxon>
        <taxon>Fabaceae</taxon>
        <taxon>Caesalpinioideae</taxon>
        <taxon>mimosoid clade</taxon>
        <taxon>Acacieae</taxon>
        <taxon>Acacia</taxon>
    </lineage>
</organism>
<accession>A0AAE1MBX3</accession>
<comment type="function">
    <text evidence="4">Involved in ubiquitination and subsequent proteasomal degradation of target proteins. Together with CUL1, RBX1 and a F-box protein, it forms a SCF E3 ubiquitin ligase complex. The functional specificity of this complex depends on the type of F-box protein. In the SCF complex, it serves as an adapter that links the F-box protein to CUL1.</text>
</comment>
<keyword evidence="8" id="KW-1185">Reference proteome</keyword>
<comment type="similarity">
    <text evidence="2 4">Belongs to the SKP1 family.</text>
</comment>
<dbReference type="AlphaFoldDB" id="A0AAE1MBX3"/>
<evidence type="ECO:0000256" key="3">
    <source>
        <dbReference type="ARBA" id="ARBA00022786"/>
    </source>
</evidence>
<evidence type="ECO:0000259" key="5">
    <source>
        <dbReference type="Pfam" id="PF01466"/>
    </source>
</evidence>
<gene>
    <name evidence="7" type="ORF">QN277_006075</name>
</gene>
<comment type="subunit">
    <text evidence="4">Part of a SCF (SKP1-cullin-F-box) protein ligase complex.</text>
</comment>
<evidence type="ECO:0000313" key="8">
    <source>
        <dbReference type="Proteomes" id="UP001293593"/>
    </source>
</evidence>
<feature type="domain" description="SKP1 component dimerisation" evidence="5">
    <location>
        <begin position="113"/>
        <end position="160"/>
    </location>
</feature>
<dbReference type="PIRSF" id="PIRSF028729">
    <property type="entry name" value="E3_ubiquit_lig_SCF_Skp"/>
    <property type="match status" value="1"/>
</dbReference>
<name>A0AAE1MBX3_9FABA</name>
<dbReference type="GO" id="GO:0016567">
    <property type="term" value="P:protein ubiquitination"/>
    <property type="evidence" value="ECO:0007669"/>
    <property type="project" value="UniProtKB-UniRule"/>
</dbReference>
<evidence type="ECO:0000259" key="6">
    <source>
        <dbReference type="Pfam" id="PF03931"/>
    </source>
</evidence>